<dbReference type="EMBL" id="MUGY01000022">
    <property type="protein sequence ID" value="OXA92417.1"/>
    <property type="molecule type" value="Genomic_DNA"/>
</dbReference>
<dbReference type="InterPro" id="IPR011006">
    <property type="entry name" value="CheY-like_superfamily"/>
</dbReference>
<dbReference type="Proteomes" id="UP000028712">
    <property type="component" value="Unassembled WGS sequence"/>
</dbReference>
<dbReference type="eggNOG" id="COG3279">
    <property type="taxonomic scope" value="Bacteria"/>
</dbReference>
<dbReference type="InterPro" id="IPR001789">
    <property type="entry name" value="Sig_transdc_resp-reg_receiver"/>
</dbReference>
<feature type="modified residue" description="4-aspartylphosphate" evidence="1">
    <location>
        <position position="56"/>
    </location>
</feature>
<evidence type="ECO:0000259" key="2">
    <source>
        <dbReference type="PROSITE" id="PS50110"/>
    </source>
</evidence>
<dbReference type="PANTHER" id="PTHR37299">
    <property type="entry name" value="TRANSCRIPTIONAL REGULATOR-RELATED"/>
    <property type="match status" value="1"/>
</dbReference>
<dbReference type="RefSeq" id="WP_035628671.1">
    <property type="nucleotide sequence ID" value="NZ_JBEWQG010000035.1"/>
</dbReference>
<sequence length="236" mass="26774">MNKLICIVIDDEPLGREVIETFVKEIPYLELTASFEDPVEALIYLQNNMVDIVFSDIQMPKISGMELLRSLVHPPVVIFITAHRDFALDGFEAGVTDYLVKPVRFDRFLKAVSRAKDRISVSQVATIQHQVHSDRIFIKSEGKLVKILFDEILYIEAQGDYLKIVIPSESFTTQLTLKSMEEVLNLPTFFRVQRSFILNLEAVRSVNGNTVELTNGKSISIALNKKEELFGLLGIK</sequence>
<dbReference type="GO" id="GO:0000156">
    <property type="term" value="F:phosphorelay response regulator activity"/>
    <property type="evidence" value="ECO:0007669"/>
    <property type="project" value="InterPro"/>
</dbReference>
<reference evidence="5 7" key="2">
    <citation type="submission" date="2016-11" db="EMBL/GenBank/DDBJ databases">
        <title>Whole genomes of Flavobacteriaceae.</title>
        <authorList>
            <person name="Stine C."/>
            <person name="Li C."/>
            <person name="Tadesse D."/>
        </authorList>
    </citation>
    <scope>NUCLEOTIDE SEQUENCE [LARGE SCALE GENOMIC DNA]</scope>
    <source>
        <strain evidence="5 7">ATCC 29551</strain>
    </source>
</reference>
<organism evidence="4 6">
    <name type="scientific">Flavobacterium hydatis</name>
    <name type="common">Cytophaga aquatilis</name>
    <dbReference type="NCBI Taxonomy" id="991"/>
    <lineage>
        <taxon>Bacteria</taxon>
        <taxon>Pseudomonadati</taxon>
        <taxon>Bacteroidota</taxon>
        <taxon>Flavobacteriia</taxon>
        <taxon>Flavobacteriales</taxon>
        <taxon>Flavobacteriaceae</taxon>
        <taxon>Flavobacterium</taxon>
    </lineage>
</organism>
<dbReference type="SMART" id="SM00850">
    <property type="entry name" value="LytTR"/>
    <property type="match status" value="1"/>
</dbReference>
<keyword evidence="7" id="KW-1185">Reference proteome</keyword>
<evidence type="ECO:0000313" key="6">
    <source>
        <dbReference type="Proteomes" id="UP000028712"/>
    </source>
</evidence>
<proteinExistence type="predicted"/>
<gene>
    <name evidence="5" type="ORF">B0A62_15405</name>
    <name evidence="4" type="ORF">IW20_24710</name>
</gene>
<dbReference type="Gene3D" id="3.40.50.2300">
    <property type="match status" value="1"/>
</dbReference>
<dbReference type="InterPro" id="IPR007492">
    <property type="entry name" value="LytTR_DNA-bd_dom"/>
</dbReference>
<dbReference type="Pfam" id="PF00072">
    <property type="entry name" value="Response_reg"/>
    <property type="match status" value="1"/>
</dbReference>
<dbReference type="Gene3D" id="2.40.50.1020">
    <property type="entry name" value="LytTr DNA-binding domain"/>
    <property type="match status" value="1"/>
</dbReference>
<dbReference type="GO" id="GO:0003677">
    <property type="term" value="F:DNA binding"/>
    <property type="evidence" value="ECO:0007669"/>
    <property type="project" value="UniProtKB-KW"/>
</dbReference>
<dbReference type="InterPro" id="IPR046947">
    <property type="entry name" value="LytR-like"/>
</dbReference>
<dbReference type="EMBL" id="JPRM01000058">
    <property type="protein sequence ID" value="KFF03666.1"/>
    <property type="molecule type" value="Genomic_DNA"/>
</dbReference>
<dbReference type="SMART" id="SM00448">
    <property type="entry name" value="REC"/>
    <property type="match status" value="1"/>
</dbReference>
<comment type="caution">
    <text evidence="4">The sequence shown here is derived from an EMBL/GenBank/DDBJ whole genome shotgun (WGS) entry which is preliminary data.</text>
</comment>
<protein>
    <submittedName>
        <fullName evidence="5">DNA-binding response regulator</fullName>
    </submittedName>
    <submittedName>
        <fullName evidence="4">LytTR family transcriptional regulator</fullName>
    </submittedName>
</protein>
<reference evidence="4 6" key="1">
    <citation type="submission" date="2014-07" db="EMBL/GenBank/DDBJ databases">
        <title>Genome of Flavobacterium hydatis DSM 2063.</title>
        <authorList>
            <person name="Pipes S.E."/>
            <person name="Stropko S.J."/>
            <person name="Newman J.D."/>
        </authorList>
    </citation>
    <scope>NUCLEOTIDE SEQUENCE [LARGE SCALE GENOMIC DNA]</scope>
    <source>
        <strain evidence="4 6">DSM 2063</strain>
    </source>
</reference>
<keyword evidence="1" id="KW-0597">Phosphoprotein</keyword>
<dbReference type="Proteomes" id="UP000198424">
    <property type="component" value="Unassembled WGS sequence"/>
</dbReference>
<evidence type="ECO:0000313" key="5">
    <source>
        <dbReference type="EMBL" id="OXA92417.1"/>
    </source>
</evidence>
<name>A0A085ZGV2_FLAHY</name>
<dbReference type="SUPFAM" id="SSF52172">
    <property type="entry name" value="CheY-like"/>
    <property type="match status" value="1"/>
</dbReference>
<feature type="domain" description="HTH LytTR-type" evidence="3">
    <location>
        <begin position="136"/>
        <end position="206"/>
    </location>
</feature>
<evidence type="ECO:0000256" key="1">
    <source>
        <dbReference type="PROSITE-ProRule" id="PRU00169"/>
    </source>
</evidence>
<keyword evidence="5" id="KW-0238">DNA-binding</keyword>
<dbReference type="PANTHER" id="PTHR37299:SF1">
    <property type="entry name" value="STAGE 0 SPORULATION PROTEIN A HOMOLOG"/>
    <property type="match status" value="1"/>
</dbReference>
<evidence type="ECO:0000313" key="7">
    <source>
        <dbReference type="Proteomes" id="UP000198424"/>
    </source>
</evidence>
<dbReference type="PROSITE" id="PS50930">
    <property type="entry name" value="HTH_LYTTR"/>
    <property type="match status" value="1"/>
</dbReference>
<dbReference type="Pfam" id="PF04397">
    <property type="entry name" value="LytTR"/>
    <property type="match status" value="1"/>
</dbReference>
<evidence type="ECO:0000259" key="3">
    <source>
        <dbReference type="PROSITE" id="PS50930"/>
    </source>
</evidence>
<dbReference type="STRING" id="991.IW20_24710"/>
<dbReference type="AlphaFoldDB" id="A0A085ZGV2"/>
<dbReference type="OrthoDB" id="2168082at2"/>
<evidence type="ECO:0000313" key="4">
    <source>
        <dbReference type="EMBL" id="KFF03666.1"/>
    </source>
</evidence>
<accession>A0A085ZGV2</accession>
<dbReference type="PROSITE" id="PS50110">
    <property type="entry name" value="RESPONSE_REGULATORY"/>
    <property type="match status" value="1"/>
</dbReference>
<feature type="domain" description="Response regulatory" evidence="2">
    <location>
        <begin position="5"/>
        <end position="116"/>
    </location>
</feature>